<dbReference type="Proteomes" id="UP000886744">
    <property type="component" value="Unassembled WGS sequence"/>
</dbReference>
<dbReference type="PANTHER" id="PTHR40459:SF1">
    <property type="entry name" value="CONSERVED HYPOTHETICAL ALANINE AND LEUCINE RICH PROTEIN"/>
    <property type="match status" value="1"/>
</dbReference>
<dbReference type="InterPro" id="IPR018931">
    <property type="entry name" value="DUF2520"/>
</dbReference>
<feature type="domain" description="DUF2520" evidence="2">
    <location>
        <begin position="142"/>
        <end position="264"/>
    </location>
</feature>
<evidence type="ECO:0000259" key="2">
    <source>
        <dbReference type="Pfam" id="PF10728"/>
    </source>
</evidence>
<dbReference type="Gene3D" id="3.40.50.720">
    <property type="entry name" value="NAD(P)-binding Rossmann-like Domain"/>
    <property type="match status" value="1"/>
</dbReference>
<dbReference type="InterPro" id="IPR037108">
    <property type="entry name" value="TM1727-like_C_sf"/>
</dbReference>
<dbReference type="Gene3D" id="1.10.1040.20">
    <property type="entry name" value="ProC-like, C-terminal domain"/>
    <property type="match status" value="1"/>
</dbReference>
<evidence type="ECO:0000313" key="3">
    <source>
        <dbReference type="EMBL" id="HIR62123.1"/>
    </source>
</evidence>
<protein>
    <submittedName>
        <fullName evidence="3">DUF2520 domain-containing protein</fullName>
    </submittedName>
</protein>
<feature type="domain" description="Putative oxidoreductase/dehydrogenase Rossmann-like" evidence="1">
    <location>
        <begin position="9"/>
        <end position="119"/>
    </location>
</feature>
<dbReference type="Pfam" id="PF10727">
    <property type="entry name" value="Rossmann-like"/>
    <property type="match status" value="1"/>
</dbReference>
<evidence type="ECO:0000313" key="4">
    <source>
        <dbReference type="Proteomes" id="UP000886744"/>
    </source>
</evidence>
<dbReference type="AlphaFoldDB" id="A0A9D1J615"/>
<dbReference type="SUPFAM" id="SSF48179">
    <property type="entry name" value="6-phosphogluconate dehydrogenase C-terminal domain-like"/>
    <property type="match status" value="1"/>
</dbReference>
<dbReference type="InterPro" id="IPR036291">
    <property type="entry name" value="NAD(P)-bd_dom_sf"/>
</dbReference>
<reference evidence="3" key="1">
    <citation type="submission" date="2020-10" db="EMBL/GenBank/DDBJ databases">
        <authorList>
            <person name="Gilroy R."/>
        </authorList>
    </citation>
    <scope>NUCLEOTIDE SEQUENCE</scope>
    <source>
        <strain evidence="3">ChiHjej13B12-12457</strain>
    </source>
</reference>
<dbReference type="EMBL" id="DVHI01000019">
    <property type="protein sequence ID" value="HIR62123.1"/>
    <property type="molecule type" value="Genomic_DNA"/>
</dbReference>
<comment type="caution">
    <text evidence="3">The sequence shown here is derived from an EMBL/GenBank/DDBJ whole genome shotgun (WGS) entry which is preliminary data.</text>
</comment>
<accession>A0A9D1J615</accession>
<name>A0A9D1J615_9BACT</name>
<dbReference type="SUPFAM" id="SSF51735">
    <property type="entry name" value="NAD(P)-binding Rossmann-fold domains"/>
    <property type="match status" value="1"/>
</dbReference>
<proteinExistence type="predicted"/>
<sequence>MKPDTAFFGAGNVAFRFALAMQEKGYNISAVYSRTAKSRDRLVKALRANGSGTQAAASIQDLRTASLLVIAVTDDAIPQVVADIAEAFSPLMDNPLPAVVHTSGATPLSVLQPLAELGCPCGVMYPLMTLNRNKNVEFRDVPLLLEATTGELRTVLDRIADDLGGEHYFYSSEERLRMHVAAVFTTNFVNYLLGLAFPIVQHDHPLLIPSTIEAVRNAFLHTPASTLTGPARRGDMETIHKHLEVLQKMGLTEQEEIYRLLTDKILKKYHPEDR</sequence>
<dbReference type="Pfam" id="PF10728">
    <property type="entry name" value="DUF2520"/>
    <property type="match status" value="1"/>
</dbReference>
<reference evidence="3" key="2">
    <citation type="journal article" date="2021" name="PeerJ">
        <title>Extensive microbial diversity within the chicken gut microbiome revealed by metagenomics and culture.</title>
        <authorList>
            <person name="Gilroy R."/>
            <person name="Ravi A."/>
            <person name="Getino M."/>
            <person name="Pursley I."/>
            <person name="Horton D.L."/>
            <person name="Alikhan N.F."/>
            <person name="Baker D."/>
            <person name="Gharbi K."/>
            <person name="Hall N."/>
            <person name="Watson M."/>
            <person name="Adriaenssens E.M."/>
            <person name="Foster-Nyarko E."/>
            <person name="Jarju S."/>
            <person name="Secka A."/>
            <person name="Antonio M."/>
            <person name="Oren A."/>
            <person name="Chaudhuri R.R."/>
            <person name="La Ragione R."/>
            <person name="Hildebrand F."/>
            <person name="Pallen M.J."/>
        </authorList>
    </citation>
    <scope>NUCLEOTIDE SEQUENCE</scope>
    <source>
        <strain evidence="3">ChiHjej13B12-12457</strain>
    </source>
</reference>
<gene>
    <name evidence="3" type="ORF">IAC94_01195</name>
</gene>
<evidence type="ECO:0000259" key="1">
    <source>
        <dbReference type="Pfam" id="PF10727"/>
    </source>
</evidence>
<dbReference type="InterPro" id="IPR019665">
    <property type="entry name" value="OxRdtase/DH_put_Rossmann_dom"/>
</dbReference>
<dbReference type="PANTHER" id="PTHR40459">
    <property type="entry name" value="CONSERVED HYPOTHETICAL ALANINE AND LEUCINE RICH PROTEIN"/>
    <property type="match status" value="1"/>
</dbReference>
<dbReference type="InterPro" id="IPR008927">
    <property type="entry name" value="6-PGluconate_DH-like_C_sf"/>
</dbReference>
<organism evidence="3 4">
    <name type="scientific">Candidatus Coprenecus avistercoris</name>
    <dbReference type="NCBI Taxonomy" id="2840730"/>
    <lineage>
        <taxon>Bacteria</taxon>
        <taxon>Pseudomonadati</taxon>
        <taxon>Bacteroidota</taxon>
        <taxon>Bacteroidia</taxon>
        <taxon>Bacteroidales</taxon>
        <taxon>Rikenellaceae</taxon>
        <taxon>Rikenellaceae incertae sedis</taxon>
        <taxon>Candidatus Coprenecus</taxon>
    </lineage>
</organism>